<feature type="transmembrane region" description="Helical" evidence="1">
    <location>
        <begin position="139"/>
        <end position="160"/>
    </location>
</feature>
<evidence type="ECO:0000256" key="1">
    <source>
        <dbReference type="SAM" id="Phobius"/>
    </source>
</evidence>
<dbReference type="EMBL" id="BLAJ01000001">
    <property type="protein sequence ID" value="GES48327.1"/>
    <property type="molecule type" value="Genomic_DNA"/>
</dbReference>
<dbReference type="RefSeq" id="WP_152092682.1">
    <property type="nucleotide sequence ID" value="NZ_BLAJ01000001.1"/>
</dbReference>
<name>A0ABQ0YYN7_9HYPH</name>
<comment type="caution">
    <text evidence="2">The sequence shown here is derived from an EMBL/GenBank/DDBJ whole genome shotgun (WGS) entry which is preliminary data.</text>
</comment>
<keyword evidence="1" id="KW-1133">Transmembrane helix</keyword>
<keyword evidence="1" id="KW-0472">Membrane</keyword>
<protein>
    <submittedName>
        <fullName evidence="2">Uncharacterized protein</fullName>
    </submittedName>
</protein>
<evidence type="ECO:0000313" key="2">
    <source>
        <dbReference type="EMBL" id="GES48327.1"/>
    </source>
</evidence>
<evidence type="ECO:0000313" key="3">
    <source>
        <dbReference type="Proteomes" id="UP000390335"/>
    </source>
</evidence>
<organism evidence="2 3">
    <name type="scientific">Rhizobium dioscoreae</name>
    <dbReference type="NCBI Taxonomy" id="2653122"/>
    <lineage>
        <taxon>Bacteria</taxon>
        <taxon>Pseudomonadati</taxon>
        <taxon>Pseudomonadota</taxon>
        <taxon>Alphaproteobacteria</taxon>
        <taxon>Hyphomicrobiales</taxon>
        <taxon>Rhizobiaceae</taxon>
        <taxon>Rhizobium/Agrobacterium group</taxon>
        <taxon>Rhizobium</taxon>
    </lineage>
</organism>
<gene>
    <name evidence="2" type="ORF">RsS93_09410</name>
</gene>
<feature type="transmembrane region" description="Helical" evidence="1">
    <location>
        <begin position="71"/>
        <end position="93"/>
    </location>
</feature>
<reference evidence="2 3" key="1">
    <citation type="journal article" date="2020" name="Genome Biol. Evol.">
        <title>Rhizobium dioscoreae sp. nov., a plant growth-promoting bacterium isolated from yam (Dioscorea species).</title>
        <authorList>
            <person name="Ouyabe M."/>
            <person name="Tanaka N."/>
            <person name="Shiwa Y."/>
            <person name="Fujita N."/>
            <person name="Kikuno H."/>
            <person name="Babil P."/>
            <person name="Shiwachi H."/>
        </authorList>
    </citation>
    <scope>NUCLEOTIDE SEQUENCE [LARGE SCALE GENOMIC DNA]</scope>
    <source>
        <strain evidence="2 3">S-93</strain>
    </source>
</reference>
<keyword evidence="3" id="KW-1185">Reference proteome</keyword>
<proteinExistence type="predicted"/>
<keyword evidence="1" id="KW-0812">Transmembrane</keyword>
<dbReference type="Proteomes" id="UP000390335">
    <property type="component" value="Unassembled WGS sequence"/>
</dbReference>
<accession>A0ABQ0YYN7</accession>
<sequence>MNRAKMHKDGAGGAAIKEMERSDTSPSIGKALLAFLMAWGLLWLVYAVPRITQSLWYYGEPSVFFYNVRWWLVPLAGMPITMALSVPITFLLHVTVLRQLTLGRLLPLLVIIGGCVTAAQFFGAMMAFNGSDITNGQNIAVLGTLSLIPGAAWGAFYGWLLGQRQTKSAR</sequence>
<feature type="transmembrane region" description="Helical" evidence="1">
    <location>
        <begin position="105"/>
        <end position="127"/>
    </location>
</feature>